<keyword evidence="2" id="KW-1185">Reference proteome</keyword>
<name>A0A517QD45_9PLAN</name>
<evidence type="ECO:0000313" key="2">
    <source>
        <dbReference type="Proteomes" id="UP000315647"/>
    </source>
</evidence>
<dbReference type="RefSeq" id="WP_145451566.1">
    <property type="nucleotide sequence ID" value="NZ_CP037421.1"/>
</dbReference>
<sequence>MLKLLFCGKETGRISDIGQDGPEMWATFEPGNNATPLLPMWQFITDEKNFDVDPPFPPEFLDDASWMIEDEEGERRPIFLPAVYDDGTISWRWRD</sequence>
<dbReference type="EMBL" id="CP037421">
    <property type="protein sequence ID" value="QDT29541.1"/>
    <property type="molecule type" value="Genomic_DNA"/>
</dbReference>
<evidence type="ECO:0000313" key="1">
    <source>
        <dbReference type="EMBL" id="QDT29541.1"/>
    </source>
</evidence>
<proteinExistence type="predicted"/>
<accession>A0A517QD45</accession>
<dbReference type="Proteomes" id="UP000315647">
    <property type="component" value="Chromosome"/>
</dbReference>
<gene>
    <name evidence="1" type="ORF">Enr10x_48960</name>
</gene>
<organism evidence="1 2">
    <name type="scientific">Gimesia panareensis</name>
    <dbReference type="NCBI Taxonomy" id="2527978"/>
    <lineage>
        <taxon>Bacteria</taxon>
        <taxon>Pseudomonadati</taxon>
        <taxon>Planctomycetota</taxon>
        <taxon>Planctomycetia</taxon>
        <taxon>Planctomycetales</taxon>
        <taxon>Planctomycetaceae</taxon>
        <taxon>Gimesia</taxon>
    </lineage>
</organism>
<dbReference type="AlphaFoldDB" id="A0A517QD45"/>
<reference evidence="1 2" key="1">
    <citation type="submission" date="2019-03" db="EMBL/GenBank/DDBJ databases">
        <title>Deep-cultivation of Planctomycetes and their phenomic and genomic characterization uncovers novel biology.</title>
        <authorList>
            <person name="Wiegand S."/>
            <person name="Jogler M."/>
            <person name="Boedeker C."/>
            <person name="Pinto D."/>
            <person name="Vollmers J."/>
            <person name="Rivas-Marin E."/>
            <person name="Kohn T."/>
            <person name="Peeters S.H."/>
            <person name="Heuer A."/>
            <person name="Rast P."/>
            <person name="Oberbeckmann S."/>
            <person name="Bunk B."/>
            <person name="Jeske O."/>
            <person name="Meyerdierks A."/>
            <person name="Storesund J.E."/>
            <person name="Kallscheuer N."/>
            <person name="Luecker S."/>
            <person name="Lage O.M."/>
            <person name="Pohl T."/>
            <person name="Merkel B.J."/>
            <person name="Hornburger P."/>
            <person name="Mueller R.-W."/>
            <person name="Bruemmer F."/>
            <person name="Labrenz M."/>
            <person name="Spormann A.M."/>
            <person name="Op den Camp H."/>
            <person name="Overmann J."/>
            <person name="Amann R."/>
            <person name="Jetten M.S.M."/>
            <person name="Mascher T."/>
            <person name="Medema M.H."/>
            <person name="Devos D.P."/>
            <person name="Kaster A.-K."/>
            <person name="Ovreas L."/>
            <person name="Rohde M."/>
            <person name="Galperin M.Y."/>
            <person name="Jogler C."/>
        </authorList>
    </citation>
    <scope>NUCLEOTIDE SEQUENCE [LARGE SCALE GENOMIC DNA]</scope>
    <source>
        <strain evidence="1 2">Enr10</strain>
    </source>
</reference>
<protein>
    <submittedName>
        <fullName evidence="1">Uncharacterized protein</fullName>
    </submittedName>
</protein>